<dbReference type="SUPFAM" id="SSF56801">
    <property type="entry name" value="Acetyl-CoA synthetase-like"/>
    <property type="match status" value="1"/>
</dbReference>
<evidence type="ECO:0000256" key="4">
    <source>
        <dbReference type="ARBA" id="ARBA00029454"/>
    </source>
</evidence>
<evidence type="ECO:0000259" key="5">
    <source>
        <dbReference type="Pfam" id="PF00501"/>
    </source>
</evidence>
<dbReference type="PROSITE" id="PS00455">
    <property type="entry name" value="AMP_BINDING"/>
    <property type="match status" value="1"/>
</dbReference>
<evidence type="ECO:0000256" key="3">
    <source>
        <dbReference type="ARBA" id="ARBA00022598"/>
    </source>
</evidence>
<reference evidence="7" key="1">
    <citation type="journal article" date="2018" name="Nat. Microbiol.">
        <title>Leveraging single-cell genomics to expand the fungal tree of life.</title>
        <authorList>
            <person name="Ahrendt S.R."/>
            <person name="Quandt C.A."/>
            <person name="Ciobanu D."/>
            <person name="Clum A."/>
            <person name="Salamov A."/>
            <person name="Andreopoulos B."/>
            <person name="Cheng J.F."/>
            <person name="Woyke T."/>
            <person name="Pelin A."/>
            <person name="Henrissat B."/>
            <person name="Reynolds N.K."/>
            <person name="Benny G.L."/>
            <person name="Smith M.E."/>
            <person name="James T.Y."/>
            <person name="Grigoriev I.V."/>
        </authorList>
    </citation>
    <scope>NUCLEOTIDE SEQUENCE [LARGE SCALE GENOMIC DNA]</scope>
    <source>
        <strain evidence="7">RSA 468</strain>
    </source>
</reference>
<evidence type="ECO:0000256" key="1">
    <source>
        <dbReference type="ARBA" id="ARBA00022450"/>
    </source>
</evidence>
<dbReference type="Pfam" id="PF00501">
    <property type="entry name" value="AMP-binding"/>
    <property type="match status" value="1"/>
</dbReference>
<keyword evidence="7" id="KW-1185">Reference proteome</keyword>
<gene>
    <name evidence="6" type="ORF">BJ085DRAFT_17527</name>
</gene>
<accession>A0A4P9ZXP2</accession>
<dbReference type="PANTHER" id="PTHR45527:SF11">
    <property type="entry name" value="NONRIBOSOMAL PEPTIDE SYNTHETASE 5"/>
    <property type="match status" value="1"/>
</dbReference>
<dbReference type="Proteomes" id="UP000268162">
    <property type="component" value="Unassembled WGS sequence"/>
</dbReference>
<feature type="domain" description="AMP-dependent synthetase/ligase" evidence="5">
    <location>
        <begin position="124"/>
        <end position="331"/>
    </location>
</feature>
<keyword evidence="3" id="KW-0436">Ligase</keyword>
<protein>
    <recommendedName>
        <fullName evidence="5">AMP-dependent synthetase/ligase domain-containing protein</fullName>
    </recommendedName>
</protein>
<dbReference type="GO" id="GO:0016874">
    <property type="term" value="F:ligase activity"/>
    <property type="evidence" value="ECO:0007669"/>
    <property type="project" value="UniProtKB-KW"/>
</dbReference>
<dbReference type="GO" id="GO:0043041">
    <property type="term" value="P:amino acid activation for nonribosomal peptide biosynthetic process"/>
    <property type="evidence" value="ECO:0007669"/>
    <property type="project" value="TreeGrafter"/>
</dbReference>
<keyword evidence="2" id="KW-0597">Phosphoprotein</keyword>
<dbReference type="PANTHER" id="PTHR45527">
    <property type="entry name" value="NONRIBOSOMAL PEPTIDE SYNTHETASE"/>
    <property type="match status" value="1"/>
</dbReference>
<dbReference type="InterPro" id="IPR042099">
    <property type="entry name" value="ANL_N_sf"/>
</dbReference>
<dbReference type="STRING" id="215637.A0A4P9ZXP2"/>
<dbReference type="Gene3D" id="3.40.50.12780">
    <property type="entry name" value="N-terminal domain of ligase-like"/>
    <property type="match status" value="1"/>
</dbReference>
<keyword evidence="1" id="KW-0596">Phosphopantetheine</keyword>
<comment type="similarity">
    <text evidence="4">Belongs to the NRP synthetase family.</text>
</comment>
<dbReference type="InterPro" id="IPR020845">
    <property type="entry name" value="AMP-binding_CS"/>
</dbReference>
<proteinExistence type="inferred from homology"/>
<dbReference type="GO" id="GO:0031177">
    <property type="term" value="F:phosphopantetheine binding"/>
    <property type="evidence" value="ECO:0007669"/>
    <property type="project" value="TreeGrafter"/>
</dbReference>
<evidence type="ECO:0000256" key="2">
    <source>
        <dbReference type="ARBA" id="ARBA00022553"/>
    </source>
</evidence>
<sequence length="368" mass="41079">MARIGVLFRPLNFNSNRPGVQIIHSKQPQTLFPYDLQLVVDRQNTAAQLQLRYNPATFKYETARSLLLNFTSYIKYVFTSGQYIKSAQLACPTEVQLLLRNFVHGPPNSTILKNPKLNVLDIFFTTVKKYPNYIAIELGNQTQTFTGLAHNVQGLACYLQQVPVKPGDKVAVIVDNHSNTIICMLAIWSIGAIYVPVNSTLPFSRQKYMVETAQCSHIVNASVADAEWPTAVSMANLTFDNSQPICYSSVHPIQPDDLAYIIFTSGTTGLPKGVMVQHNSLANIICNDSFKDIWKPAQRVLSVNPPGFDAYLFTVLSFILNGSTMVFYEDTFLTVLPTVQCAYLTVSIISSIEPHYYPQLRTLMCGAE</sequence>
<feature type="non-terminal residue" evidence="6">
    <location>
        <position position="368"/>
    </location>
</feature>
<dbReference type="GO" id="GO:0044550">
    <property type="term" value="P:secondary metabolite biosynthetic process"/>
    <property type="evidence" value="ECO:0007669"/>
    <property type="project" value="TreeGrafter"/>
</dbReference>
<organism evidence="6 7">
    <name type="scientific">Dimargaris cristalligena</name>
    <dbReference type="NCBI Taxonomy" id="215637"/>
    <lineage>
        <taxon>Eukaryota</taxon>
        <taxon>Fungi</taxon>
        <taxon>Fungi incertae sedis</taxon>
        <taxon>Zoopagomycota</taxon>
        <taxon>Kickxellomycotina</taxon>
        <taxon>Dimargaritomycetes</taxon>
        <taxon>Dimargaritales</taxon>
        <taxon>Dimargaritaceae</taxon>
        <taxon>Dimargaris</taxon>
    </lineage>
</organism>
<dbReference type="PRINTS" id="PR00154">
    <property type="entry name" value="AMPBINDING"/>
</dbReference>
<evidence type="ECO:0000313" key="6">
    <source>
        <dbReference type="EMBL" id="RKP38148.1"/>
    </source>
</evidence>
<dbReference type="InterPro" id="IPR000873">
    <property type="entry name" value="AMP-dep_synth/lig_dom"/>
</dbReference>
<name>A0A4P9ZXP2_9FUNG</name>
<dbReference type="AlphaFoldDB" id="A0A4P9ZXP2"/>
<dbReference type="GO" id="GO:0005737">
    <property type="term" value="C:cytoplasm"/>
    <property type="evidence" value="ECO:0007669"/>
    <property type="project" value="TreeGrafter"/>
</dbReference>
<dbReference type="InterPro" id="IPR020459">
    <property type="entry name" value="AMP-binding"/>
</dbReference>
<dbReference type="EMBL" id="ML002400">
    <property type="protein sequence ID" value="RKP38148.1"/>
    <property type="molecule type" value="Genomic_DNA"/>
</dbReference>
<evidence type="ECO:0000313" key="7">
    <source>
        <dbReference type="Proteomes" id="UP000268162"/>
    </source>
</evidence>